<dbReference type="GO" id="GO:0005886">
    <property type="term" value="C:plasma membrane"/>
    <property type="evidence" value="ECO:0007669"/>
    <property type="project" value="UniProtKB-SubCell"/>
</dbReference>
<dbReference type="GO" id="GO:0140359">
    <property type="term" value="F:ABC-type transporter activity"/>
    <property type="evidence" value="ECO:0007669"/>
    <property type="project" value="InterPro"/>
</dbReference>
<dbReference type="PANTHER" id="PTHR37305">
    <property type="entry name" value="INTEGRAL MEMBRANE PROTEIN-RELATED"/>
    <property type="match status" value="1"/>
</dbReference>
<protein>
    <submittedName>
        <fullName evidence="2">ABC transporter permease</fullName>
    </submittedName>
</protein>
<evidence type="ECO:0000256" key="1">
    <source>
        <dbReference type="SAM" id="Phobius"/>
    </source>
</evidence>
<reference evidence="2 3" key="1">
    <citation type="submission" date="2019-01" db="EMBL/GenBank/DDBJ databases">
        <title>Genome sequencing of strain 2JSPR-7.</title>
        <authorList>
            <person name="Heo J."/>
            <person name="Kim S.-J."/>
            <person name="Kim J.-S."/>
            <person name="Hong S.-B."/>
            <person name="Kwon S.-W."/>
        </authorList>
    </citation>
    <scope>NUCLEOTIDE SEQUENCE [LARGE SCALE GENOMIC DNA]</scope>
    <source>
        <strain evidence="2 3">2JSPR-7</strain>
    </source>
</reference>
<keyword evidence="3" id="KW-1185">Reference proteome</keyword>
<feature type="transmembrane region" description="Helical" evidence="1">
    <location>
        <begin position="94"/>
        <end position="116"/>
    </location>
</feature>
<dbReference type="Pfam" id="PF12679">
    <property type="entry name" value="ABC2_membrane_2"/>
    <property type="match status" value="1"/>
</dbReference>
<dbReference type="Proteomes" id="UP000291758">
    <property type="component" value="Chromosome"/>
</dbReference>
<gene>
    <name evidence="2" type="ORF">ET495_05345</name>
</gene>
<feature type="transmembrane region" description="Helical" evidence="1">
    <location>
        <begin position="52"/>
        <end position="73"/>
    </location>
</feature>
<dbReference type="PANTHER" id="PTHR37305:SF1">
    <property type="entry name" value="MEMBRANE PROTEIN"/>
    <property type="match status" value="1"/>
</dbReference>
<proteinExistence type="predicted"/>
<dbReference type="EMBL" id="CP035495">
    <property type="protein sequence ID" value="QAY62777.1"/>
    <property type="molecule type" value="Genomic_DNA"/>
</dbReference>
<evidence type="ECO:0000313" key="2">
    <source>
        <dbReference type="EMBL" id="QAY62777.1"/>
    </source>
</evidence>
<dbReference type="AlphaFoldDB" id="A0A4P6ER16"/>
<feature type="transmembrane region" description="Helical" evidence="1">
    <location>
        <begin position="157"/>
        <end position="176"/>
    </location>
</feature>
<organism evidence="2 3">
    <name type="scientific">Xylanimonas allomyrinae</name>
    <dbReference type="NCBI Taxonomy" id="2509459"/>
    <lineage>
        <taxon>Bacteria</taxon>
        <taxon>Bacillati</taxon>
        <taxon>Actinomycetota</taxon>
        <taxon>Actinomycetes</taxon>
        <taxon>Micrococcales</taxon>
        <taxon>Promicromonosporaceae</taxon>
        <taxon>Xylanimonas</taxon>
    </lineage>
</organism>
<keyword evidence="1" id="KW-1133">Transmembrane helix</keyword>
<feature type="transmembrane region" description="Helical" evidence="1">
    <location>
        <begin position="212"/>
        <end position="230"/>
    </location>
</feature>
<dbReference type="KEGG" id="xyl:ET495_05345"/>
<keyword evidence="1" id="KW-0472">Membrane</keyword>
<dbReference type="RefSeq" id="WP_129203237.1">
    <property type="nucleotide sequence ID" value="NZ_CP035495.1"/>
</dbReference>
<accession>A0A4P6ER16</accession>
<keyword evidence="1" id="KW-0812">Transmembrane</keyword>
<name>A0A4P6ER16_9MICO</name>
<sequence length="242" mass="25133">MNLVVMQLTSRALLGRRRSLLLLILPLVLLALAALVRWTADGAPEVSASVTSDFAIGTALPLLCLLIGTGVIGPEIDDGSIVYLLAKPVPRWRILVSKLAVALAATVVLAVLPIVVGTALAGDDGLRLTTAFGVGALLAGIAYTTIFVALSTVTRNAVVVGLLYALVWESLLGGFVPGVRNVSVRQWALASSERLLGDDAARFGVDSAVSMTAGWVLLAVVSAGATWIAISRLRTLRLTGAD</sequence>
<feature type="transmembrane region" description="Helical" evidence="1">
    <location>
        <begin position="128"/>
        <end position="150"/>
    </location>
</feature>
<evidence type="ECO:0000313" key="3">
    <source>
        <dbReference type="Proteomes" id="UP000291758"/>
    </source>
</evidence>
<dbReference type="OrthoDB" id="5146799at2"/>